<dbReference type="PANTHER" id="PTHR43685:SF2">
    <property type="entry name" value="GLYCOSYLTRANSFERASE 2-LIKE DOMAIN-CONTAINING PROTEIN"/>
    <property type="match status" value="1"/>
</dbReference>
<dbReference type="Gene3D" id="3.90.550.10">
    <property type="entry name" value="Spore Coat Polysaccharide Biosynthesis Protein SpsA, Chain A"/>
    <property type="match status" value="1"/>
</dbReference>
<dbReference type="EMBL" id="DRLI01000317">
    <property type="protein sequence ID" value="HHM02978.1"/>
    <property type="molecule type" value="Genomic_DNA"/>
</dbReference>
<evidence type="ECO:0000259" key="1">
    <source>
        <dbReference type="Pfam" id="PF00535"/>
    </source>
</evidence>
<dbReference type="Pfam" id="PF00535">
    <property type="entry name" value="Glycos_transf_2"/>
    <property type="match status" value="1"/>
</dbReference>
<dbReference type="InterPro" id="IPR050834">
    <property type="entry name" value="Glycosyltransf_2"/>
</dbReference>
<evidence type="ECO:0000313" key="2">
    <source>
        <dbReference type="EMBL" id="HHM02978.1"/>
    </source>
</evidence>
<comment type="caution">
    <text evidence="2">The sequence shown here is derived from an EMBL/GenBank/DDBJ whole genome shotgun (WGS) entry which is preliminary data.</text>
</comment>
<gene>
    <name evidence="2" type="ORF">ENJ15_08170</name>
</gene>
<feature type="domain" description="Glycosyltransferase 2-like" evidence="1">
    <location>
        <begin position="4"/>
        <end position="47"/>
    </location>
</feature>
<dbReference type="AlphaFoldDB" id="A0A7V5VFR6"/>
<dbReference type="SUPFAM" id="SSF53448">
    <property type="entry name" value="Nucleotide-diphospho-sugar transferases"/>
    <property type="match status" value="1"/>
</dbReference>
<dbReference type="InterPro" id="IPR001173">
    <property type="entry name" value="Glyco_trans_2-like"/>
</dbReference>
<accession>A0A7V5VFR6</accession>
<dbReference type="InterPro" id="IPR029044">
    <property type="entry name" value="Nucleotide-diphossugar_trans"/>
</dbReference>
<protein>
    <submittedName>
        <fullName evidence="2">Glycosyltransferase</fullName>
    </submittedName>
</protein>
<proteinExistence type="predicted"/>
<sequence>MHISVVIPTYNRAALLPRALDSVLGQKYPPWEVIVVDDGSTDDTSKVL</sequence>
<dbReference type="Proteomes" id="UP000885771">
    <property type="component" value="Unassembled WGS sequence"/>
</dbReference>
<dbReference type="CDD" id="cd00761">
    <property type="entry name" value="Glyco_tranf_GTA_type"/>
    <property type="match status" value="1"/>
</dbReference>
<dbReference type="PANTHER" id="PTHR43685">
    <property type="entry name" value="GLYCOSYLTRANSFERASE"/>
    <property type="match status" value="1"/>
</dbReference>
<organism evidence="2">
    <name type="scientific">Caldithrix abyssi</name>
    <dbReference type="NCBI Taxonomy" id="187145"/>
    <lineage>
        <taxon>Bacteria</taxon>
        <taxon>Pseudomonadati</taxon>
        <taxon>Calditrichota</taxon>
        <taxon>Calditrichia</taxon>
        <taxon>Calditrichales</taxon>
        <taxon>Calditrichaceae</taxon>
        <taxon>Caldithrix</taxon>
    </lineage>
</organism>
<feature type="non-terminal residue" evidence="2">
    <location>
        <position position="48"/>
    </location>
</feature>
<reference evidence="2" key="1">
    <citation type="journal article" date="2020" name="mSystems">
        <title>Genome- and Community-Level Interaction Insights into Carbon Utilization and Element Cycling Functions of Hydrothermarchaeota in Hydrothermal Sediment.</title>
        <authorList>
            <person name="Zhou Z."/>
            <person name="Liu Y."/>
            <person name="Xu W."/>
            <person name="Pan J."/>
            <person name="Luo Z.H."/>
            <person name="Li M."/>
        </authorList>
    </citation>
    <scope>NUCLEOTIDE SEQUENCE [LARGE SCALE GENOMIC DNA]</scope>
    <source>
        <strain evidence="2">HyVt-460</strain>
    </source>
</reference>
<name>A0A7V5VFR6_CALAY</name>